<feature type="active site" description="Cysteine sulfenic acid (-SOH) intermediate" evidence="9">
    <location>
        <position position="51"/>
    </location>
</feature>
<evidence type="ECO:0000256" key="9">
    <source>
        <dbReference type="PIRSR" id="PIRSR637944-1"/>
    </source>
</evidence>
<dbReference type="InterPro" id="IPR013740">
    <property type="entry name" value="Redoxin"/>
</dbReference>
<protein>
    <recommendedName>
        <fullName evidence="3">glutaredoxin-dependent peroxiredoxin</fullName>
        <ecNumber evidence="3">1.11.1.25</ecNumber>
    </recommendedName>
    <alternativeName>
        <fullName evidence="8">Glutaredoxin-dependent peroxiredoxin</fullName>
    </alternativeName>
</protein>
<feature type="domain" description="Redoxin" evidence="10">
    <location>
        <begin position="5"/>
        <end position="81"/>
    </location>
</feature>
<keyword evidence="6" id="KW-0560">Oxidoreductase</keyword>
<dbReference type="Proteomes" id="UP000017836">
    <property type="component" value="Unassembled WGS sequence"/>
</dbReference>
<evidence type="ECO:0000256" key="3">
    <source>
        <dbReference type="ARBA" id="ARBA00013016"/>
    </source>
</evidence>
<dbReference type="GO" id="GO:0005737">
    <property type="term" value="C:cytoplasm"/>
    <property type="evidence" value="ECO:0000318"/>
    <property type="project" value="GO_Central"/>
</dbReference>
<evidence type="ECO:0000256" key="4">
    <source>
        <dbReference type="ARBA" id="ARBA00022559"/>
    </source>
</evidence>
<sequence>MSPIKVGDSIPDGFFSFFDENNSLQKAAVHSLFAGKKVVFVGVPGAFTPTCSSKHVPGFIAQAEELKSKGVDEIFVFSVTAGNNLNLLSLKTNHGNRRVSWILNGMMNPQSDIPGRAVRQNPKETTKAKSAGILEIKMKQSCYRH</sequence>
<dbReference type="Gramene" id="ERM98641">
    <property type="protein sequence ID" value="ERM98641"/>
    <property type="gene ID" value="AMTR_s00109p00099750"/>
</dbReference>
<evidence type="ECO:0000256" key="7">
    <source>
        <dbReference type="ARBA" id="ARBA00023284"/>
    </source>
</evidence>
<keyword evidence="7" id="KW-0676">Redox-active center</keyword>
<dbReference type="InterPro" id="IPR036249">
    <property type="entry name" value="Thioredoxin-like_sf"/>
</dbReference>
<dbReference type="Pfam" id="PF08534">
    <property type="entry name" value="Redoxin"/>
    <property type="match status" value="1"/>
</dbReference>
<evidence type="ECO:0000256" key="1">
    <source>
        <dbReference type="ARBA" id="ARBA00001711"/>
    </source>
</evidence>
<evidence type="ECO:0000256" key="2">
    <source>
        <dbReference type="ARBA" id="ARBA00010505"/>
    </source>
</evidence>
<dbReference type="GO" id="GO:0045454">
    <property type="term" value="P:cell redox homeostasis"/>
    <property type="evidence" value="ECO:0000318"/>
    <property type="project" value="GO_Central"/>
</dbReference>
<evidence type="ECO:0000256" key="6">
    <source>
        <dbReference type="ARBA" id="ARBA00023002"/>
    </source>
</evidence>
<dbReference type="AlphaFoldDB" id="W1NPK4"/>
<reference evidence="12" key="1">
    <citation type="journal article" date="2013" name="Science">
        <title>The Amborella genome and the evolution of flowering plants.</title>
        <authorList>
            <consortium name="Amborella Genome Project"/>
        </authorList>
    </citation>
    <scope>NUCLEOTIDE SEQUENCE [LARGE SCALE GENOMIC DNA]</scope>
</reference>
<dbReference type="GO" id="GO:0008379">
    <property type="term" value="F:thioredoxin peroxidase activity"/>
    <property type="evidence" value="ECO:0000318"/>
    <property type="project" value="GO_Central"/>
</dbReference>
<dbReference type="HOGENOM" id="CLU_1789456_0_0_1"/>
<name>W1NPK4_AMBTC</name>
<dbReference type="PANTHER" id="PTHR10430:SF8">
    <property type="entry name" value="PEROXIREDOXIN-2A-RELATED"/>
    <property type="match status" value="1"/>
</dbReference>
<dbReference type="STRING" id="13333.W1NPK4"/>
<evidence type="ECO:0000259" key="10">
    <source>
        <dbReference type="Pfam" id="PF08534"/>
    </source>
</evidence>
<keyword evidence="5" id="KW-0049">Antioxidant</keyword>
<gene>
    <name evidence="11" type="ORF">AMTR_s00109p00099750</name>
</gene>
<comment type="similarity">
    <text evidence="2">Belongs to the peroxiredoxin family. Prx5 subfamily.</text>
</comment>
<organism evidence="11 12">
    <name type="scientific">Amborella trichopoda</name>
    <dbReference type="NCBI Taxonomy" id="13333"/>
    <lineage>
        <taxon>Eukaryota</taxon>
        <taxon>Viridiplantae</taxon>
        <taxon>Streptophyta</taxon>
        <taxon>Embryophyta</taxon>
        <taxon>Tracheophyta</taxon>
        <taxon>Spermatophyta</taxon>
        <taxon>Magnoliopsida</taxon>
        <taxon>Amborellales</taxon>
        <taxon>Amborellaceae</taxon>
        <taxon>Amborella</taxon>
    </lineage>
</organism>
<keyword evidence="4" id="KW-0575">Peroxidase</keyword>
<dbReference type="InterPro" id="IPR037944">
    <property type="entry name" value="PRX5-like"/>
</dbReference>
<dbReference type="GO" id="GO:0034599">
    <property type="term" value="P:cellular response to oxidative stress"/>
    <property type="evidence" value="ECO:0000318"/>
    <property type="project" value="GO_Central"/>
</dbReference>
<evidence type="ECO:0000313" key="11">
    <source>
        <dbReference type="EMBL" id="ERM98641.1"/>
    </source>
</evidence>
<dbReference type="EMBL" id="KI395307">
    <property type="protein sequence ID" value="ERM98641.1"/>
    <property type="molecule type" value="Genomic_DNA"/>
</dbReference>
<evidence type="ECO:0000313" key="12">
    <source>
        <dbReference type="Proteomes" id="UP000017836"/>
    </source>
</evidence>
<dbReference type="Gene3D" id="3.40.30.10">
    <property type="entry name" value="Glutaredoxin"/>
    <property type="match status" value="1"/>
</dbReference>
<comment type="catalytic activity">
    <reaction evidence="1">
        <text>[glutaredoxin]-dithiol + a hydroperoxide = [glutaredoxin]-disulfide + an alcohol + H2O</text>
        <dbReference type="Rhea" id="RHEA:62624"/>
        <dbReference type="Rhea" id="RHEA-COMP:10729"/>
        <dbReference type="Rhea" id="RHEA-COMP:10730"/>
        <dbReference type="ChEBI" id="CHEBI:15377"/>
        <dbReference type="ChEBI" id="CHEBI:29950"/>
        <dbReference type="ChEBI" id="CHEBI:30879"/>
        <dbReference type="ChEBI" id="CHEBI:35924"/>
        <dbReference type="ChEBI" id="CHEBI:50058"/>
        <dbReference type="EC" id="1.11.1.25"/>
    </reaction>
</comment>
<proteinExistence type="inferred from homology"/>
<dbReference type="GO" id="GO:0042744">
    <property type="term" value="P:hydrogen peroxide catabolic process"/>
    <property type="evidence" value="ECO:0000318"/>
    <property type="project" value="GO_Central"/>
</dbReference>
<dbReference type="EC" id="1.11.1.25" evidence="3"/>
<keyword evidence="12" id="KW-1185">Reference proteome</keyword>
<accession>W1NPK4</accession>
<dbReference type="eggNOG" id="KOG0541">
    <property type="taxonomic scope" value="Eukaryota"/>
</dbReference>
<dbReference type="SUPFAM" id="SSF52833">
    <property type="entry name" value="Thioredoxin-like"/>
    <property type="match status" value="1"/>
</dbReference>
<dbReference type="PANTHER" id="PTHR10430">
    <property type="entry name" value="PEROXIREDOXIN"/>
    <property type="match status" value="1"/>
</dbReference>
<evidence type="ECO:0000256" key="8">
    <source>
        <dbReference type="ARBA" id="ARBA00031688"/>
    </source>
</evidence>
<evidence type="ECO:0000256" key="5">
    <source>
        <dbReference type="ARBA" id="ARBA00022862"/>
    </source>
</evidence>